<dbReference type="RefSeq" id="WP_039632795.1">
    <property type="nucleotide sequence ID" value="NZ_AYSO01000016.1"/>
</dbReference>
<dbReference type="AlphaFoldDB" id="A0A0C1R851"/>
<comment type="caution">
    <text evidence="1">The sequence shown here is derived from an EMBL/GenBank/DDBJ whole genome shotgun (WGS) entry which is preliminary data.</text>
</comment>
<dbReference type="InterPro" id="IPR021321">
    <property type="entry name" value="DUF2922"/>
</dbReference>
<evidence type="ECO:0008006" key="3">
    <source>
        <dbReference type="Google" id="ProtNLM"/>
    </source>
</evidence>
<protein>
    <recommendedName>
        <fullName evidence="3">DUF2922 domain-containing protein</fullName>
    </recommendedName>
</protein>
<dbReference type="Pfam" id="PF11148">
    <property type="entry name" value="DUF2922"/>
    <property type="match status" value="1"/>
</dbReference>
<organism evidence="1 2">
    <name type="scientific">Clostridium argentinense CDC 2741</name>
    <dbReference type="NCBI Taxonomy" id="1418104"/>
    <lineage>
        <taxon>Bacteria</taxon>
        <taxon>Bacillati</taxon>
        <taxon>Bacillota</taxon>
        <taxon>Clostridia</taxon>
        <taxon>Eubacteriales</taxon>
        <taxon>Clostridiaceae</taxon>
        <taxon>Clostridium</taxon>
    </lineage>
</organism>
<reference evidence="1 2" key="1">
    <citation type="journal article" date="2015" name="Infect. Genet. Evol.">
        <title>Genomic sequences of six botulinum neurotoxin-producing strains representing three clostridial species illustrate the mobility and diversity of botulinum neurotoxin genes.</title>
        <authorList>
            <person name="Smith T.J."/>
            <person name="Hill K.K."/>
            <person name="Xie G."/>
            <person name="Foley B.T."/>
            <person name="Williamson C.H."/>
            <person name="Foster J.T."/>
            <person name="Johnson S.L."/>
            <person name="Chertkov O."/>
            <person name="Teshima H."/>
            <person name="Gibbons H.S."/>
            <person name="Johnsky L.A."/>
            <person name="Karavis M.A."/>
            <person name="Smith L.A."/>
        </authorList>
    </citation>
    <scope>NUCLEOTIDE SEQUENCE [LARGE SCALE GENOMIC DNA]</scope>
    <source>
        <strain evidence="1 2">CDC 2741</strain>
    </source>
</reference>
<sequence length="73" mass="8116">MAKDLVMTFINTKGSKSNMTVKNVKDNLTTEQISNVMDLIVGKNIFETKQGDFISKSGAVLVETTKTKYNIEN</sequence>
<dbReference type="Proteomes" id="UP000031366">
    <property type="component" value="Unassembled WGS sequence"/>
</dbReference>
<gene>
    <name evidence="1" type="ORF">U732_3193</name>
</gene>
<dbReference type="STRING" id="29341.RSJ17_19980"/>
<proteinExistence type="predicted"/>
<evidence type="ECO:0000313" key="1">
    <source>
        <dbReference type="EMBL" id="KIE46726.1"/>
    </source>
</evidence>
<dbReference type="EMBL" id="AYSO01000016">
    <property type="protein sequence ID" value="KIE46726.1"/>
    <property type="molecule type" value="Genomic_DNA"/>
</dbReference>
<evidence type="ECO:0000313" key="2">
    <source>
        <dbReference type="Proteomes" id="UP000031366"/>
    </source>
</evidence>
<name>A0A0C1R851_9CLOT</name>
<accession>A0A0C1R851</accession>
<keyword evidence="2" id="KW-1185">Reference proteome</keyword>
<dbReference type="OrthoDB" id="9795264at2"/>